<dbReference type="Proteomes" id="UP000600247">
    <property type="component" value="Unassembled WGS sequence"/>
</dbReference>
<evidence type="ECO:0000313" key="2">
    <source>
        <dbReference type="Proteomes" id="UP000600247"/>
    </source>
</evidence>
<proteinExistence type="predicted"/>
<gene>
    <name evidence="1" type="ORF">GCM10010918_37770</name>
</gene>
<protein>
    <submittedName>
        <fullName evidence="1">Uncharacterized protein</fullName>
    </submittedName>
</protein>
<dbReference type="AlphaFoldDB" id="A0A917HGP5"/>
<accession>A0A917HGP5</accession>
<comment type="caution">
    <text evidence="1">The sequence shown here is derived from an EMBL/GenBank/DDBJ whole genome shotgun (WGS) entry which is preliminary data.</text>
</comment>
<dbReference type="EMBL" id="BMHY01000007">
    <property type="protein sequence ID" value="GGG77519.1"/>
    <property type="molecule type" value="Genomic_DNA"/>
</dbReference>
<sequence>MSEDLKLNVNTAHSLDGYKFSGLDASLVGAINSVADYYRIDASTTWLYGITGIAFLHILDENLVEPNGGPVEPDVFRLIRHIGIDIQGLHQYAEGDRFPQLQKEMWEKAKLAIDAGQPVFAKNLDIANQTSIITAYDEDGYYTDSWHTGEKLAEEAIPWNHLGLSRCTCINCVQSRNKTEASLPAKAGLISLHWATTVPAADSYTSFKESLAFVIRLNDEEQYTWAGKTYTVGNKAHKKWLAALDADEVDGYFFSLFLEVLKEARRYAALYLTEAKEKLPALNPSLLDDCIEIYNQIAADYSILGTMYPYTEPPVRQLKEKERCIKLINGLMNLENEALAALKKIFADLI</sequence>
<name>A0A917HGP5_9BACL</name>
<organism evidence="1 2">
    <name type="scientific">Paenibacillus radicis</name>
    <name type="common">ex Gao et al. 2016</name>
    <dbReference type="NCBI Taxonomy" id="1737354"/>
    <lineage>
        <taxon>Bacteria</taxon>
        <taxon>Bacillati</taxon>
        <taxon>Bacillota</taxon>
        <taxon>Bacilli</taxon>
        <taxon>Bacillales</taxon>
        <taxon>Paenibacillaceae</taxon>
        <taxon>Paenibacillus</taxon>
    </lineage>
</organism>
<reference evidence="1 2" key="1">
    <citation type="journal article" date="2014" name="Int. J. Syst. Evol. Microbiol.">
        <title>Complete genome sequence of Corynebacterium casei LMG S-19264T (=DSM 44701T), isolated from a smear-ripened cheese.</title>
        <authorList>
            <consortium name="US DOE Joint Genome Institute (JGI-PGF)"/>
            <person name="Walter F."/>
            <person name="Albersmeier A."/>
            <person name="Kalinowski J."/>
            <person name="Ruckert C."/>
        </authorList>
    </citation>
    <scope>NUCLEOTIDE SEQUENCE [LARGE SCALE GENOMIC DNA]</scope>
    <source>
        <strain evidence="1 2">CGMCC 1.15286</strain>
    </source>
</reference>
<dbReference type="RefSeq" id="WP_188890742.1">
    <property type="nucleotide sequence ID" value="NZ_BMHY01000007.1"/>
</dbReference>
<keyword evidence="2" id="KW-1185">Reference proteome</keyword>
<evidence type="ECO:0000313" key="1">
    <source>
        <dbReference type="EMBL" id="GGG77519.1"/>
    </source>
</evidence>